<organism evidence="1 2">
    <name type="scientific">Methylobacter tundripaludum</name>
    <dbReference type="NCBI Taxonomy" id="173365"/>
    <lineage>
        <taxon>Bacteria</taxon>
        <taxon>Pseudomonadati</taxon>
        <taxon>Pseudomonadota</taxon>
        <taxon>Gammaproteobacteria</taxon>
        <taxon>Methylococcales</taxon>
        <taxon>Methylococcaceae</taxon>
        <taxon>Methylobacter</taxon>
    </lineage>
</organism>
<dbReference type="Proteomes" id="UP000238071">
    <property type="component" value="Unassembled WGS sequence"/>
</dbReference>
<dbReference type="AlphaFoldDB" id="A0A2S6GLA6"/>
<reference evidence="1 2" key="1">
    <citation type="submission" date="2018-02" db="EMBL/GenBank/DDBJ databases">
        <title>Subsurface microbial communities from deep shales in Ohio and West Virginia, USA.</title>
        <authorList>
            <person name="Wrighton K."/>
        </authorList>
    </citation>
    <scope>NUCLEOTIDE SEQUENCE [LARGE SCALE GENOMIC DNA]</scope>
    <source>
        <strain evidence="1 2">OWC-G53F</strain>
    </source>
</reference>
<dbReference type="RefSeq" id="WP_258076708.1">
    <property type="nucleotide sequence ID" value="NZ_PTIY01000018.1"/>
</dbReference>
<accession>A0A2S6GLA6</accession>
<keyword evidence="2" id="KW-1185">Reference proteome</keyword>
<evidence type="ECO:0000313" key="1">
    <source>
        <dbReference type="EMBL" id="PPK66009.1"/>
    </source>
</evidence>
<evidence type="ECO:0000313" key="2">
    <source>
        <dbReference type="Proteomes" id="UP000238071"/>
    </source>
</evidence>
<name>A0A2S6GLA6_9GAMM</name>
<gene>
    <name evidence="1" type="ORF">B0F88_11841</name>
</gene>
<sequence length="43" mass="4862">MWIVLFIIAVLFVLGGALMLLRSAKMPKIPDNVKAQPYEDDDE</sequence>
<dbReference type="EMBL" id="PTIY01000018">
    <property type="protein sequence ID" value="PPK66009.1"/>
    <property type="molecule type" value="Genomic_DNA"/>
</dbReference>
<protein>
    <submittedName>
        <fullName evidence="1">Uncharacterized protein</fullName>
    </submittedName>
</protein>
<proteinExistence type="predicted"/>
<comment type="caution">
    <text evidence="1">The sequence shown here is derived from an EMBL/GenBank/DDBJ whole genome shotgun (WGS) entry which is preliminary data.</text>
</comment>